<dbReference type="GeneID" id="91090807"/>
<keyword evidence="4" id="KW-1185">Reference proteome</keyword>
<organism evidence="3 4">
    <name type="scientific">Kwoniella dendrophila CBS 6074</name>
    <dbReference type="NCBI Taxonomy" id="1295534"/>
    <lineage>
        <taxon>Eukaryota</taxon>
        <taxon>Fungi</taxon>
        <taxon>Dikarya</taxon>
        <taxon>Basidiomycota</taxon>
        <taxon>Agaricomycotina</taxon>
        <taxon>Tremellomycetes</taxon>
        <taxon>Tremellales</taxon>
        <taxon>Cryptococcaceae</taxon>
        <taxon>Kwoniella</taxon>
    </lineage>
</organism>
<accession>A0AAX4JLI3</accession>
<feature type="region of interest" description="Disordered" evidence="2">
    <location>
        <begin position="221"/>
        <end position="248"/>
    </location>
</feature>
<dbReference type="RefSeq" id="XP_066072036.1">
    <property type="nucleotide sequence ID" value="XM_066215939.1"/>
</dbReference>
<evidence type="ECO:0008006" key="5">
    <source>
        <dbReference type="Google" id="ProtNLM"/>
    </source>
</evidence>
<name>A0AAX4JLI3_9TREE</name>
<feature type="compositionally biased region" description="Polar residues" evidence="2">
    <location>
        <begin position="99"/>
        <end position="122"/>
    </location>
</feature>
<sequence length="459" mass="53473">MGWPLNELPHNHDRSDRPLESSTKDTQAGSKKRPSSHLDNDGNDNGQKNKRQFVNKQISNPQSRPSHRRTASQPYDTSNPQQRHDTQDSYPRPDFLTPHNPSTHPQQPAKSYSTYHLQQASVDYSHGPSFPVPPPHNYPARPEQSSPTNHIQPHHTTQPTHHPPTTSPFRHSTDTDSALKSALETSDILRKSLANAETEYMNVVTELNKEKESNYILRQRLDSQKDNGRDESLGDQLAGASENYRKSREKYQKTKESLRIAREHNKSLNFQLLESRDQHSFLNTSYNNLKREHDAMERLNKLHKAPTFQELKFMQARDEAVQKGIRRLNRQLTTLQNESYRLQFEKDEAEEANETLKQKISDQESRIKKQKLYAEEMSSKIKQLESSSRKDEERRDILMDKWKQLYESRVKAKAKLRDKDELIKSLKLRLDTLERENQVDVKPNITHQTQANVVKLERS</sequence>
<feature type="coiled-coil region" evidence="1">
    <location>
        <begin position="335"/>
        <end position="436"/>
    </location>
</feature>
<keyword evidence="1" id="KW-0175">Coiled coil</keyword>
<evidence type="ECO:0000256" key="1">
    <source>
        <dbReference type="SAM" id="Coils"/>
    </source>
</evidence>
<evidence type="ECO:0000256" key="2">
    <source>
        <dbReference type="SAM" id="MobiDB-lite"/>
    </source>
</evidence>
<dbReference type="Proteomes" id="UP001355207">
    <property type="component" value="Chromosome 1"/>
</dbReference>
<feature type="compositionally biased region" description="Polar residues" evidence="2">
    <location>
        <begin position="54"/>
        <end position="64"/>
    </location>
</feature>
<feature type="coiled-coil region" evidence="1">
    <location>
        <begin position="179"/>
        <end position="213"/>
    </location>
</feature>
<reference evidence="3 4" key="1">
    <citation type="submission" date="2024-01" db="EMBL/GenBank/DDBJ databases">
        <title>Comparative genomics of Cryptococcus and Kwoniella reveals pathogenesis evolution and contrasting modes of karyotype evolution via chromosome fusion or intercentromeric recombination.</title>
        <authorList>
            <person name="Coelho M.A."/>
            <person name="David-Palma M."/>
            <person name="Shea T."/>
            <person name="Bowers K."/>
            <person name="McGinley-Smith S."/>
            <person name="Mohammad A.W."/>
            <person name="Gnirke A."/>
            <person name="Yurkov A.M."/>
            <person name="Nowrousian M."/>
            <person name="Sun S."/>
            <person name="Cuomo C.A."/>
            <person name="Heitman J."/>
        </authorList>
    </citation>
    <scope>NUCLEOTIDE SEQUENCE [LARGE SCALE GENOMIC DNA]</scope>
    <source>
        <strain evidence="3 4">CBS 6074</strain>
    </source>
</reference>
<proteinExistence type="predicted"/>
<feature type="compositionally biased region" description="Low complexity" evidence="2">
    <location>
        <begin position="147"/>
        <end position="160"/>
    </location>
</feature>
<dbReference type="AlphaFoldDB" id="A0AAX4JLI3"/>
<feature type="compositionally biased region" description="Polar residues" evidence="2">
    <location>
        <begin position="71"/>
        <end position="81"/>
    </location>
</feature>
<feature type="compositionally biased region" description="Basic and acidic residues" evidence="2">
    <location>
        <begin position="221"/>
        <end position="232"/>
    </location>
</feature>
<dbReference type="EMBL" id="CP144098">
    <property type="protein sequence ID" value="WWC85273.1"/>
    <property type="molecule type" value="Genomic_DNA"/>
</dbReference>
<feature type="compositionally biased region" description="Basic and acidic residues" evidence="2">
    <location>
        <begin position="9"/>
        <end position="23"/>
    </location>
</feature>
<protein>
    <recommendedName>
        <fullName evidence="5">Lebercilin domain-containing protein</fullName>
    </recommendedName>
</protein>
<gene>
    <name evidence="3" type="ORF">L201_000135</name>
</gene>
<evidence type="ECO:0000313" key="4">
    <source>
        <dbReference type="Proteomes" id="UP001355207"/>
    </source>
</evidence>
<evidence type="ECO:0000313" key="3">
    <source>
        <dbReference type="EMBL" id="WWC85273.1"/>
    </source>
</evidence>
<feature type="region of interest" description="Disordered" evidence="2">
    <location>
        <begin position="1"/>
        <end position="177"/>
    </location>
</feature>